<name>A0A8T0W1W9_PANVG</name>
<gene>
    <name evidence="2" type="ORF">PVAP13_2KG105000</name>
</gene>
<comment type="caution">
    <text evidence="2">The sequence shown here is derived from an EMBL/GenBank/DDBJ whole genome shotgun (WGS) entry which is preliminary data.</text>
</comment>
<dbReference type="Proteomes" id="UP000823388">
    <property type="component" value="Chromosome 2K"/>
</dbReference>
<proteinExistence type="predicted"/>
<dbReference type="PANTHER" id="PTHR32133:SF379">
    <property type="entry name" value="F-BOX DOMAIN-CONTAINING PROTEIN"/>
    <property type="match status" value="1"/>
</dbReference>
<evidence type="ECO:0000313" key="3">
    <source>
        <dbReference type="Proteomes" id="UP000823388"/>
    </source>
</evidence>
<feature type="domain" description="F-box" evidence="1">
    <location>
        <begin position="25"/>
        <end position="51"/>
    </location>
</feature>
<dbReference type="InterPro" id="IPR001810">
    <property type="entry name" value="F-box_dom"/>
</dbReference>
<evidence type="ECO:0000313" key="2">
    <source>
        <dbReference type="EMBL" id="KAG2640657.1"/>
    </source>
</evidence>
<sequence length="319" mass="35897">MGAPPPAGALMEELVEEIRLPPAKPESLARAALVCKSWCRLISSPRFRRRLREFHRTPPMLGLICNRFEYRYLTRFVPTWSFRPRHADRRQWRALDARHGRVLLHGMNWGRRQLVVWDPVTDDWSQLPMGPRLHYDWNAAVLCAACATGACDQLDCFLRPFLVVFFGTGVNHMTLWVYSSEVGAWSEPTSVVQFPRTRSCTTIMTMEDAGLGVARMEGRRLSLWSMEANLNGSMGWAQIRAIDLVKLLSDVDAHSNFSDFVGFAHGVGIFFVGTDDGLFSFDLKSGLVRKVCEGGCHYSGVIPYMSFYTPALGAVSTGD</sequence>
<dbReference type="Pfam" id="PF12937">
    <property type="entry name" value="F-box-like"/>
    <property type="match status" value="1"/>
</dbReference>
<dbReference type="AlphaFoldDB" id="A0A8T0W1W9"/>
<evidence type="ECO:0000259" key="1">
    <source>
        <dbReference type="Pfam" id="PF12937"/>
    </source>
</evidence>
<dbReference type="SUPFAM" id="SSF81383">
    <property type="entry name" value="F-box domain"/>
    <property type="match status" value="1"/>
</dbReference>
<reference evidence="2" key="1">
    <citation type="submission" date="2020-05" db="EMBL/GenBank/DDBJ databases">
        <title>WGS assembly of Panicum virgatum.</title>
        <authorList>
            <person name="Lovell J.T."/>
            <person name="Jenkins J."/>
            <person name="Shu S."/>
            <person name="Juenger T.E."/>
            <person name="Schmutz J."/>
        </authorList>
    </citation>
    <scope>NUCLEOTIDE SEQUENCE</scope>
    <source>
        <strain evidence="2">AP13</strain>
    </source>
</reference>
<dbReference type="OrthoDB" id="617766at2759"/>
<protein>
    <recommendedName>
        <fullName evidence="1">F-box domain-containing protein</fullName>
    </recommendedName>
</protein>
<accession>A0A8T0W1W9</accession>
<dbReference type="InterPro" id="IPR036047">
    <property type="entry name" value="F-box-like_dom_sf"/>
</dbReference>
<keyword evidence="3" id="KW-1185">Reference proteome</keyword>
<dbReference type="PANTHER" id="PTHR32133">
    <property type="entry name" value="OS07G0120400 PROTEIN"/>
    <property type="match status" value="1"/>
</dbReference>
<dbReference type="EMBL" id="CM029039">
    <property type="protein sequence ID" value="KAG2640657.1"/>
    <property type="molecule type" value="Genomic_DNA"/>
</dbReference>
<organism evidence="2 3">
    <name type="scientific">Panicum virgatum</name>
    <name type="common">Blackwell switchgrass</name>
    <dbReference type="NCBI Taxonomy" id="38727"/>
    <lineage>
        <taxon>Eukaryota</taxon>
        <taxon>Viridiplantae</taxon>
        <taxon>Streptophyta</taxon>
        <taxon>Embryophyta</taxon>
        <taxon>Tracheophyta</taxon>
        <taxon>Spermatophyta</taxon>
        <taxon>Magnoliopsida</taxon>
        <taxon>Liliopsida</taxon>
        <taxon>Poales</taxon>
        <taxon>Poaceae</taxon>
        <taxon>PACMAD clade</taxon>
        <taxon>Panicoideae</taxon>
        <taxon>Panicodae</taxon>
        <taxon>Paniceae</taxon>
        <taxon>Panicinae</taxon>
        <taxon>Panicum</taxon>
        <taxon>Panicum sect. Hiantes</taxon>
    </lineage>
</organism>